<proteinExistence type="predicted"/>
<dbReference type="Proteomes" id="UP001139648">
    <property type="component" value="Unassembled WGS sequence"/>
</dbReference>
<evidence type="ECO:0000313" key="2">
    <source>
        <dbReference type="EMBL" id="MCP2353311.1"/>
    </source>
</evidence>
<dbReference type="PROSITE" id="PS51502">
    <property type="entry name" value="S_R_A_B_BARREL"/>
    <property type="match status" value="1"/>
</dbReference>
<dbReference type="Pfam" id="PF07876">
    <property type="entry name" value="Dabb"/>
    <property type="match status" value="1"/>
</dbReference>
<dbReference type="InterPro" id="IPR011008">
    <property type="entry name" value="Dimeric_a/b-barrel"/>
</dbReference>
<feature type="domain" description="Stress-response A/B barrel" evidence="1">
    <location>
        <begin position="1"/>
        <end position="59"/>
    </location>
</feature>
<sequence>MTYRFGEDLGLREGSGDFGVMAVVADEADVSGYLDHPAHLKVVERFTKVMAAQRITVQFAVND</sequence>
<name>A0A9X2GDG8_9ACTN</name>
<accession>A0A9X2GDG8</accession>
<dbReference type="Gene3D" id="3.30.70.100">
    <property type="match status" value="1"/>
</dbReference>
<organism evidence="2 3">
    <name type="scientific">Nonomuraea thailandensis</name>
    <dbReference type="NCBI Taxonomy" id="1188745"/>
    <lineage>
        <taxon>Bacteria</taxon>
        <taxon>Bacillati</taxon>
        <taxon>Actinomycetota</taxon>
        <taxon>Actinomycetes</taxon>
        <taxon>Streptosporangiales</taxon>
        <taxon>Streptosporangiaceae</taxon>
        <taxon>Nonomuraea</taxon>
    </lineage>
</organism>
<comment type="caution">
    <text evidence="2">The sequence shown here is derived from an EMBL/GenBank/DDBJ whole genome shotgun (WGS) entry which is preliminary data.</text>
</comment>
<dbReference type="SUPFAM" id="SSF54909">
    <property type="entry name" value="Dimeric alpha+beta barrel"/>
    <property type="match status" value="1"/>
</dbReference>
<dbReference type="EMBL" id="JAMZEB010000001">
    <property type="protein sequence ID" value="MCP2353311.1"/>
    <property type="molecule type" value="Genomic_DNA"/>
</dbReference>
<keyword evidence="3" id="KW-1185">Reference proteome</keyword>
<dbReference type="InterPro" id="IPR013097">
    <property type="entry name" value="Dabb"/>
</dbReference>
<evidence type="ECO:0000259" key="1">
    <source>
        <dbReference type="PROSITE" id="PS51502"/>
    </source>
</evidence>
<protein>
    <recommendedName>
        <fullName evidence="1">Stress-response A/B barrel domain-containing protein</fullName>
    </recommendedName>
</protein>
<evidence type="ECO:0000313" key="3">
    <source>
        <dbReference type="Proteomes" id="UP001139648"/>
    </source>
</evidence>
<dbReference type="AlphaFoldDB" id="A0A9X2GDG8"/>
<gene>
    <name evidence="2" type="ORF">HD597_000331</name>
</gene>
<dbReference type="RefSeq" id="WP_253739781.1">
    <property type="nucleotide sequence ID" value="NZ_BAABKA010000046.1"/>
</dbReference>
<reference evidence="2" key="1">
    <citation type="submission" date="2022-06" db="EMBL/GenBank/DDBJ databases">
        <title>Sequencing the genomes of 1000 actinobacteria strains.</title>
        <authorList>
            <person name="Klenk H.-P."/>
        </authorList>
    </citation>
    <scope>NUCLEOTIDE SEQUENCE</scope>
    <source>
        <strain evidence="2">DSM 46694</strain>
    </source>
</reference>